<evidence type="ECO:0000256" key="10">
    <source>
        <dbReference type="PIRSR" id="PIRSR001191-1"/>
    </source>
</evidence>
<dbReference type="Pfam" id="PF00045">
    <property type="entry name" value="Hemopexin"/>
    <property type="match status" value="2"/>
</dbReference>
<evidence type="ECO:0000313" key="19">
    <source>
        <dbReference type="Proteomes" id="UP001162480"/>
    </source>
</evidence>
<dbReference type="InterPro" id="IPR024079">
    <property type="entry name" value="MetalloPept_cat_dom_sf"/>
</dbReference>
<feature type="signal peptide" evidence="16">
    <location>
        <begin position="1"/>
        <end position="22"/>
    </location>
</feature>
<dbReference type="GO" id="GO:0005615">
    <property type="term" value="C:extracellular space"/>
    <property type="evidence" value="ECO:0007669"/>
    <property type="project" value="TreeGrafter"/>
</dbReference>
<feature type="binding site" evidence="12">
    <location>
        <position position="209"/>
    </location>
    <ligand>
        <name>Ca(2+)</name>
        <dbReference type="ChEBI" id="CHEBI:29108"/>
        <label>1</label>
    </ligand>
</feature>
<dbReference type="PANTHER" id="PTHR10201:SF291">
    <property type="entry name" value="MATRIX METALLOPROTEINASE 1, ISOFORM C-RELATED"/>
    <property type="match status" value="1"/>
</dbReference>
<evidence type="ECO:0000256" key="4">
    <source>
        <dbReference type="ARBA" id="ARBA00022729"/>
    </source>
</evidence>
<dbReference type="CDD" id="cd04278">
    <property type="entry name" value="ZnMc_MMP"/>
    <property type="match status" value="1"/>
</dbReference>
<feature type="binding site" evidence="12">
    <location>
        <position position="543"/>
    </location>
    <ligand>
        <name>Ca(2+)</name>
        <dbReference type="ChEBI" id="CHEBI:29108"/>
        <label>4</label>
    </ligand>
</feature>
<dbReference type="InterPro" id="IPR000585">
    <property type="entry name" value="Hemopexin-like_dom"/>
</dbReference>
<sequence length="595" mass="68331">MASVVILRFVVFVGVLVSVSVQRNIRLNQNRTADLIEAYLHKYGYLNIDDGQRGNYTEQLSQAVRDFQVFANLPVSGTVDKVTLNKMLVFPRCGVKDIIRRNGTSQHYNFQAVGKWNKIDLTWNVSRYHAYLDIDLQMETINKAFQYWSNVTNLTFRHTPLEEPDIDIQFIREEHGDGNPFDGRGSNAAHAFFPGESSISGDAHFDEDEEWSLYQNGTNLLAVAVHEFGHSLGLGHSRSPGSVMSPFFEEFNENFTLHADDIKGIQSLYKNDPRMEINNTVTSTSTISSLTNSLNISTIAVTSDPLEDLNGTIAEMTSETSTAEGTKNSDRKRCHGNTKNCKSDKNRRKHNKKQKNKSKKVSKKSERRNTGSDEVDGEYNQDNENGTSYSLLRNETGHVKKKICHLKFDAVDGLNNKTYAFRNEYIYEVASFNIKRRKIRALFRKAPANVSSAVFHPATKELLIFKGKHIWKYNGKKLKKGYPKNITDPRYREPSASVLWYTGLILQFKDDMFWFLDERTLTLSDGYPKFSGVYWPNLPLDVDAAVWYKQNNIYFFKDTNYYKLDIVTRSIENGYPQEIAPYWLNCRNKKRSKKD</sequence>
<feature type="binding site" evidence="12">
    <location>
        <position position="204"/>
    </location>
    <ligand>
        <name>Zn(2+)</name>
        <dbReference type="ChEBI" id="CHEBI:29105"/>
        <label>1</label>
    </ligand>
</feature>
<dbReference type="Pfam" id="PF01471">
    <property type="entry name" value="PG_binding_1"/>
    <property type="match status" value="1"/>
</dbReference>
<feature type="chain" id="PRO_5041214192" evidence="16">
    <location>
        <begin position="23"/>
        <end position="595"/>
    </location>
</feature>
<evidence type="ECO:0000256" key="13">
    <source>
        <dbReference type="PIRSR" id="PIRSR621190-4"/>
    </source>
</evidence>
<evidence type="ECO:0000256" key="3">
    <source>
        <dbReference type="ARBA" id="ARBA00022723"/>
    </source>
</evidence>
<feature type="binding site" description="in inhibited form" evidence="12">
    <location>
        <position position="93"/>
    </location>
    <ligand>
        <name>Zn(2+)</name>
        <dbReference type="ChEBI" id="CHEBI:29105"/>
        <label>2</label>
        <note>catalytic</note>
    </ligand>
</feature>
<dbReference type="PANTHER" id="PTHR10201">
    <property type="entry name" value="MATRIX METALLOPROTEINASE"/>
    <property type="match status" value="1"/>
</dbReference>
<feature type="binding site" evidence="12">
    <location>
        <position position="183"/>
    </location>
    <ligand>
        <name>Ca(2+)</name>
        <dbReference type="ChEBI" id="CHEBI:29108"/>
        <label>3</label>
    </ligand>
</feature>
<feature type="binding site" evidence="12">
    <location>
        <position position="202"/>
    </location>
    <ligand>
        <name>Ca(2+)</name>
        <dbReference type="ChEBI" id="CHEBI:29108"/>
        <label>2</label>
    </ligand>
</feature>
<feature type="repeat" description="Hemopexin" evidence="14">
    <location>
        <begin position="447"/>
        <end position="493"/>
    </location>
</feature>
<evidence type="ECO:0000256" key="1">
    <source>
        <dbReference type="ARBA" id="ARBA00010370"/>
    </source>
</evidence>
<evidence type="ECO:0000256" key="2">
    <source>
        <dbReference type="ARBA" id="ARBA00022670"/>
    </source>
</evidence>
<keyword evidence="3 11" id="KW-0479">Metal-binding</keyword>
<keyword evidence="7 11" id="KW-0862">Zinc</keyword>
<dbReference type="GO" id="GO:0006508">
    <property type="term" value="P:proteolysis"/>
    <property type="evidence" value="ECO:0007669"/>
    <property type="project" value="UniProtKB-KW"/>
</dbReference>
<feature type="binding site" evidence="12">
    <location>
        <position position="177"/>
    </location>
    <ligand>
        <name>Zn(2+)</name>
        <dbReference type="ChEBI" id="CHEBI:29105"/>
        <label>1</label>
    </ligand>
</feature>
<keyword evidence="6" id="KW-0378">Hydrolase</keyword>
<feature type="domain" description="Peptidase metallopeptidase" evidence="17">
    <location>
        <begin position="112"/>
        <end position="271"/>
    </location>
</feature>
<dbReference type="GO" id="GO:0008270">
    <property type="term" value="F:zinc ion binding"/>
    <property type="evidence" value="ECO:0007669"/>
    <property type="project" value="InterPro"/>
</dbReference>
<dbReference type="InterPro" id="IPR036375">
    <property type="entry name" value="Hemopexin-like_dom_sf"/>
</dbReference>
<feature type="repeat" description="Hemopexin" evidence="14">
    <location>
        <begin position="539"/>
        <end position="586"/>
    </location>
</feature>
<dbReference type="InterPro" id="IPR006026">
    <property type="entry name" value="Peptidase_Metallo"/>
</dbReference>
<evidence type="ECO:0000256" key="6">
    <source>
        <dbReference type="ARBA" id="ARBA00022801"/>
    </source>
</evidence>
<dbReference type="GO" id="GO:0031012">
    <property type="term" value="C:extracellular matrix"/>
    <property type="evidence" value="ECO:0007669"/>
    <property type="project" value="InterPro"/>
</dbReference>
<keyword evidence="2" id="KW-0645">Protease</keyword>
<evidence type="ECO:0000256" key="7">
    <source>
        <dbReference type="ARBA" id="ARBA00022833"/>
    </source>
</evidence>
<feature type="binding site" evidence="12">
    <location>
        <position position="546"/>
    </location>
    <ligand>
        <name>Ca(2+)</name>
        <dbReference type="ChEBI" id="CHEBI:29108"/>
        <label>5</label>
    </ligand>
</feature>
<dbReference type="Gene3D" id="3.40.390.10">
    <property type="entry name" value="Collagenase (Catalytic Domain)"/>
    <property type="match status" value="1"/>
</dbReference>
<feature type="modified residue" description="Phosphotyrosine; by PKDCC" evidence="13">
    <location>
        <position position="482"/>
    </location>
</feature>
<dbReference type="CDD" id="cd00094">
    <property type="entry name" value="HX"/>
    <property type="match status" value="1"/>
</dbReference>
<evidence type="ECO:0000256" key="14">
    <source>
        <dbReference type="PROSITE-ProRule" id="PRU01011"/>
    </source>
</evidence>
<proteinExistence type="inferred from homology"/>
<evidence type="ECO:0000256" key="8">
    <source>
        <dbReference type="ARBA" id="ARBA00023049"/>
    </source>
</evidence>
<feature type="binding site" evidence="11">
    <location>
        <position position="230"/>
    </location>
    <ligand>
        <name>Zn(2+)</name>
        <dbReference type="ChEBI" id="CHEBI:29105"/>
        <label>2</label>
        <note>catalytic</note>
    </ligand>
</feature>
<keyword evidence="5" id="KW-0677">Repeat</keyword>
<dbReference type="GO" id="GO:0030574">
    <property type="term" value="P:collagen catabolic process"/>
    <property type="evidence" value="ECO:0007669"/>
    <property type="project" value="TreeGrafter"/>
</dbReference>
<dbReference type="SUPFAM" id="SSF47090">
    <property type="entry name" value="PGBD-like"/>
    <property type="match status" value="1"/>
</dbReference>
<dbReference type="PRINTS" id="PR00138">
    <property type="entry name" value="MATRIXIN"/>
</dbReference>
<dbReference type="GO" id="GO:0030198">
    <property type="term" value="P:extracellular matrix organization"/>
    <property type="evidence" value="ECO:0007669"/>
    <property type="project" value="TreeGrafter"/>
</dbReference>
<dbReference type="SUPFAM" id="SSF55486">
    <property type="entry name" value="Metalloproteases ('zincins'), catalytic domain"/>
    <property type="match status" value="1"/>
</dbReference>
<evidence type="ECO:0000256" key="9">
    <source>
        <dbReference type="ARBA" id="ARBA00023145"/>
    </source>
</evidence>
<dbReference type="InterPro" id="IPR002477">
    <property type="entry name" value="Peptidoglycan-bd-like"/>
</dbReference>
<evidence type="ECO:0000256" key="15">
    <source>
        <dbReference type="SAM" id="MobiDB-lite"/>
    </source>
</evidence>
<keyword evidence="8 18" id="KW-0482">Metalloprotease</keyword>
<feature type="binding site" evidence="12">
    <location>
        <position position="182"/>
    </location>
    <ligand>
        <name>Ca(2+)</name>
        <dbReference type="ChEBI" id="CHEBI:29108"/>
        <label>3</label>
    </ligand>
</feature>
<dbReference type="InterPro" id="IPR033739">
    <property type="entry name" value="M10A_MMP"/>
</dbReference>
<dbReference type="InterPro" id="IPR018487">
    <property type="entry name" value="Hemopexin-like_repeat"/>
</dbReference>
<evidence type="ECO:0000259" key="17">
    <source>
        <dbReference type="SMART" id="SM00235"/>
    </source>
</evidence>
<keyword evidence="12" id="KW-0106">Calcium</keyword>
<feature type="binding site" evidence="12">
    <location>
        <position position="165"/>
    </location>
    <ligand>
        <name>Ca(2+)</name>
        <dbReference type="ChEBI" id="CHEBI:29108"/>
        <label>2</label>
    </ligand>
</feature>
<dbReference type="EMBL" id="OX597838">
    <property type="protein sequence ID" value="CAI9740580.1"/>
    <property type="molecule type" value="Genomic_DNA"/>
</dbReference>
<dbReference type="Proteomes" id="UP001162480">
    <property type="component" value="Chromosome 25"/>
</dbReference>
<feature type="binding site" evidence="12">
    <location>
        <position position="175"/>
    </location>
    <ligand>
        <name>Zn(2+)</name>
        <dbReference type="ChEBI" id="CHEBI:29105"/>
        <label>1</label>
    </ligand>
</feature>
<accession>A0AA36BUG3</accession>
<evidence type="ECO:0000256" key="5">
    <source>
        <dbReference type="ARBA" id="ARBA00022737"/>
    </source>
</evidence>
<evidence type="ECO:0000313" key="18">
    <source>
        <dbReference type="EMBL" id="CAI9740580.1"/>
    </source>
</evidence>
<dbReference type="AlphaFoldDB" id="A0AA36BUG3"/>
<feature type="binding site" evidence="11">
    <location>
        <position position="226"/>
    </location>
    <ligand>
        <name>Zn(2+)</name>
        <dbReference type="ChEBI" id="CHEBI:29105"/>
        <label>2</label>
        <note>catalytic</note>
    </ligand>
</feature>
<dbReference type="Pfam" id="PF00413">
    <property type="entry name" value="Peptidase_M10"/>
    <property type="match status" value="1"/>
</dbReference>
<feature type="active site" evidence="10">
    <location>
        <position position="227"/>
    </location>
</feature>
<dbReference type="SMART" id="SM00120">
    <property type="entry name" value="HX"/>
    <property type="match status" value="3"/>
</dbReference>
<feature type="compositionally biased region" description="Polar residues" evidence="15">
    <location>
        <begin position="317"/>
        <end position="326"/>
    </location>
</feature>
<dbReference type="InterPro" id="IPR021190">
    <property type="entry name" value="Pept_M10A"/>
</dbReference>
<dbReference type="SMART" id="SM00235">
    <property type="entry name" value="ZnMc"/>
    <property type="match status" value="1"/>
</dbReference>
<dbReference type="InterPro" id="IPR001818">
    <property type="entry name" value="Pept_M10_metallopeptidase"/>
</dbReference>
<evidence type="ECO:0000256" key="12">
    <source>
        <dbReference type="PIRSR" id="PIRSR621190-2"/>
    </source>
</evidence>
<organism evidence="18 19">
    <name type="scientific">Octopus vulgaris</name>
    <name type="common">Common octopus</name>
    <dbReference type="NCBI Taxonomy" id="6645"/>
    <lineage>
        <taxon>Eukaryota</taxon>
        <taxon>Metazoa</taxon>
        <taxon>Spiralia</taxon>
        <taxon>Lophotrochozoa</taxon>
        <taxon>Mollusca</taxon>
        <taxon>Cephalopoda</taxon>
        <taxon>Coleoidea</taxon>
        <taxon>Octopodiformes</taxon>
        <taxon>Octopoda</taxon>
        <taxon>Incirrata</taxon>
        <taxon>Octopodidae</taxon>
        <taxon>Octopus</taxon>
    </lineage>
</organism>
<evidence type="ECO:0000256" key="11">
    <source>
        <dbReference type="PIRSR" id="PIRSR001191-2"/>
    </source>
</evidence>
<comment type="cofactor">
    <cofactor evidence="12">
        <name>Zn(2+)</name>
        <dbReference type="ChEBI" id="CHEBI:29105"/>
    </cofactor>
    <text evidence="12">Binds 2 Zn(2+) ions per subunit.</text>
</comment>
<feature type="binding site" evidence="11">
    <location>
        <position position="236"/>
    </location>
    <ligand>
        <name>Zn(2+)</name>
        <dbReference type="ChEBI" id="CHEBI:29105"/>
        <label>2</label>
        <note>catalytic</note>
    </ligand>
</feature>
<feature type="binding site" evidence="12">
    <location>
        <position position="453"/>
    </location>
    <ligand>
        <name>Ca(2+)</name>
        <dbReference type="ChEBI" id="CHEBI:29108"/>
        <label>5</label>
    </ligand>
</feature>
<dbReference type="PIRSF" id="PIRSF001191">
    <property type="entry name" value="Peptidase_M10A_matrix"/>
    <property type="match status" value="1"/>
</dbReference>
<comment type="similarity">
    <text evidence="1">Belongs to the peptidase M10A family.</text>
</comment>
<reference evidence="18" key="1">
    <citation type="submission" date="2023-08" db="EMBL/GenBank/DDBJ databases">
        <authorList>
            <person name="Alioto T."/>
            <person name="Alioto T."/>
            <person name="Gomez Garrido J."/>
        </authorList>
    </citation>
    <scope>NUCLEOTIDE SEQUENCE</scope>
</reference>
<keyword evidence="4 16" id="KW-0732">Signal</keyword>
<dbReference type="PROSITE" id="PS51642">
    <property type="entry name" value="HEMOPEXIN_2"/>
    <property type="match status" value="2"/>
</dbReference>
<feature type="binding site" evidence="12">
    <location>
        <position position="409"/>
    </location>
    <ligand>
        <name>Ca(2+)</name>
        <dbReference type="ChEBI" id="CHEBI:29108"/>
        <label>4</label>
    </ligand>
</feature>
<feature type="binding site" evidence="12">
    <location>
        <position position="209"/>
    </location>
    <ligand>
        <name>Ca(2+)</name>
        <dbReference type="ChEBI" id="CHEBI:29108"/>
        <label>3</label>
    </ligand>
</feature>
<gene>
    <name evidence="18" type="ORF">OCTVUL_1B007372</name>
</gene>
<feature type="binding site" evidence="12">
    <location>
        <position position="244"/>
    </location>
    <ligand>
        <name>Zn(2+)</name>
        <dbReference type="ChEBI" id="CHEBI:29105"/>
        <label>2</label>
        <note>catalytic</note>
    </ligand>
</feature>
<dbReference type="InterPro" id="IPR036365">
    <property type="entry name" value="PGBD-like_sf"/>
</dbReference>
<protein>
    <submittedName>
        <fullName evidence="18">Metalloproteinase 1</fullName>
    </submittedName>
</protein>
<dbReference type="Gene3D" id="2.110.10.10">
    <property type="entry name" value="Hemopexin-like domain"/>
    <property type="match status" value="1"/>
</dbReference>
<feature type="binding site" evidence="12">
    <location>
        <position position="190"/>
    </location>
    <ligand>
        <name>Zn(2+)</name>
        <dbReference type="ChEBI" id="CHEBI:29105"/>
        <label>1</label>
    </ligand>
</feature>
<dbReference type="GO" id="GO:0004222">
    <property type="term" value="F:metalloendopeptidase activity"/>
    <property type="evidence" value="ECO:0007669"/>
    <property type="project" value="InterPro"/>
</dbReference>
<dbReference type="SUPFAM" id="SSF50923">
    <property type="entry name" value="Hemopexin-like domain"/>
    <property type="match status" value="1"/>
</dbReference>
<feature type="binding site" evidence="12">
    <location>
        <position position="206"/>
    </location>
    <ligand>
        <name>Ca(2+)</name>
        <dbReference type="ChEBI" id="CHEBI:29108"/>
        <label>3</label>
    </ligand>
</feature>
<comment type="cofactor">
    <cofactor evidence="12">
        <name>Ca(2+)</name>
        <dbReference type="ChEBI" id="CHEBI:29108"/>
    </cofactor>
    <text evidence="12">Can bind about 5 Ca(2+) ions per subunit.</text>
</comment>
<feature type="region of interest" description="Disordered" evidence="15">
    <location>
        <begin position="317"/>
        <end position="389"/>
    </location>
</feature>
<keyword evidence="9" id="KW-0865">Zymogen</keyword>
<feature type="binding site" evidence="12">
    <location>
        <position position="495"/>
    </location>
    <ligand>
        <name>Ca(2+)</name>
        <dbReference type="ChEBI" id="CHEBI:29108"/>
        <label>4</label>
    </ligand>
</feature>
<keyword evidence="19" id="KW-1185">Reference proteome</keyword>
<evidence type="ECO:0000256" key="16">
    <source>
        <dbReference type="SAM" id="SignalP"/>
    </source>
</evidence>
<feature type="compositionally biased region" description="Basic residues" evidence="15">
    <location>
        <begin position="345"/>
        <end position="362"/>
    </location>
</feature>
<name>A0AA36BUG3_OCTVU</name>